<accession>A0AAU9NBD7</accession>
<proteinExistence type="predicted"/>
<dbReference type="GO" id="GO:0080188">
    <property type="term" value="P:gene silencing by siRNA-directed DNA methylation"/>
    <property type="evidence" value="ECO:0007669"/>
    <property type="project" value="InterPro"/>
</dbReference>
<comment type="caution">
    <text evidence="2">The sequence shown here is derived from an EMBL/GenBank/DDBJ whole genome shotgun (WGS) entry which is preliminary data.</text>
</comment>
<keyword evidence="3" id="KW-1185">Reference proteome</keyword>
<name>A0AAU9NBD7_9ASTR</name>
<dbReference type="Pfam" id="PF03469">
    <property type="entry name" value="XH"/>
    <property type="match status" value="1"/>
</dbReference>
<dbReference type="AlphaFoldDB" id="A0AAU9NBD7"/>
<dbReference type="InterPro" id="IPR045177">
    <property type="entry name" value="FDM1-5/IDN2"/>
</dbReference>
<feature type="domain" description="Factor of DNA methylation 1-5/IDN2" evidence="1">
    <location>
        <begin position="8"/>
        <end position="56"/>
    </location>
</feature>
<evidence type="ECO:0000313" key="3">
    <source>
        <dbReference type="Proteomes" id="UP001157418"/>
    </source>
</evidence>
<dbReference type="EMBL" id="CAKMRJ010003334">
    <property type="protein sequence ID" value="CAH1430588.1"/>
    <property type="molecule type" value="Genomic_DNA"/>
</dbReference>
<evidence type="ECO:0000259" key="1">
    <source>
        <dbReference type="Pfam" id="PF03469"/>
    </source>
</evidence>
<organism evidence="2 3">
    <name type="scientific">Lactuca virosa</name>
    <dbReference type="NCBI Taxonomy" id="75947"/>
    <lineage>
        <taxon>Eukaryota</taxon>
        <taxon>Viridiplantae</taxon>
        <taxon>Streptophyta</taxon>
        <taxon>Embryophyta</taxon>
        <taxon>Tracheophyta</taxon>
        <taxon>Spermatophyta</taxon>
        <taxon>Magnoliopsida</taxon>
        <taxon>eudicotyledons</taxon>
        <taxon>Gunneridae</taxon>
        <taxon>Pentapetalae</taxon>
        <taxon>asterids</taxon>
        <taxon>campanulids</taxon>
        <taxon>Asterales</taxon>
        <taxon>Asteraceae</taxon>
        <taxon>Cichorioideae</taxon>
        <taxon>Cichorieae</taxon>
        <taxon>Lactucinae</taxon>
        <taxon>Lactuca</taxon>
    </lineage>
</organism>
<dbReference type="Proteomes" id="UP001157418">
    <property type="component" value="Unassembled WGS sequence"/>
</dbReference>
<dbReference type="InterPro" id="IPR005379">
    <property type="entry name" value="FDM1-5/IDN2_XH"/>
</dbReference>
<dbReference type="PANTHER" id="PTHR21596">
    <property type="entry name" value="RIBONUCLEASE P SUBUNIT P38"/>
    <property type="match status" value="1"/>
</dbReference>
<reference evidence="2 3" key="1">
    <citation type="submission" date="2022-01" db="EMBL/GenBank/DDBJ databases">
        <authorList>
            <person name="Xiong W."/>
            <person name="Schranz E."/>
        </authorList>
    </citation>
    <scope>NUCLEOTIDE SEQUENCE [LARGE SCALE GENOMIC DNA]</scope>
</reference>
<evidence type="ECO:0000313" key="2">
    <source>
        <dbReference type="EMBL" id="CAH1430588.1"/>
    </source>
</evidence>
<dbReference type="PANTHER" id="PTHR21596:SF23">
    <property type="entry name" value="FACTOR OF DNA METHYLATION 4"/>
    <property type="match status" value="1"/>
</dbReference>
<sequence>MGRSSQGSNAVVKALKELNEYNRSGRYPLAELWNNKEERRATLKEGVEFVLKRWRITYTQVKIWHTIYADPDRPFFVDIVYHESDKRITDQ</sequence>
<protein>
    <recommendedName>
        <fullName evidence="1">Factor of DNA methylation 1-5/IDN2 domain-containing protein</fullName>
    </recommendedName>
</protein>
<gene>
    <name evidence="2" type="ORF">LVIROSA_LOCUS17351</name>
</gene>